<keyword evidence="2" id="KW-0732">Signal</keyword>
<evidence type="ECO:0000256" key="1">
    <source>
        <dbReference type="SAM" id="MobiDB-lite"/>
    </source>
</evidence>
<organism evidence="3 4">
    <name type="scientific">Ramlibacter henchirensis</name>
    <dbReference type="NCBI Taxonomy" id="204072"/>
    <lineage>
        <taxon>Bacteria</taxon>
        <taxon>Pseudomonadati</taxon>
        <taxon>Pseudomonadota</taxon>
        <taxon>Betaproteobacteria</taxon>
        <taxon>Burkholderiales</taxon>
        <taxon>Comamonadaceae</taxon>
        <taxon>Ramlibacter</taxon>
    </lineage>
</organism>
<evidence type="ECO:0000313" key="4">
    <source>
        <dbReference type="Proteomes" id="UP000298180"/>
    </source>
</evidence>
<dbReference type="EMBL" id="SMLM01000001">
    <property type="protein sequence ID" value="TFZ06939.1"/>
    <property type="molecule type" value="Genomic_DNA"/>
</dbReference>
<dbReference type="RefSeq" id="WP_135263021.1">
    <property type="nucleotide sequence ID" value="NZ_SMLM01000001.1"/>
</dbReference>
<reference evidence="3 4" key="1">
    <citation type="submission" date="2019-03" db="EMBL/GenBank/DDBJ databases">
        <title>Ramlibacter henchirensis DSM 14656, whole genome shotgun sequence.</title>
        <authorList>
            <person name="Zhang X."/>
            <person name="Feng G."/>
            <person name="Zhu H."/>
        </authorList>
    </citation>
    <scope>NUCLEOTIDE SEQUENCE [LARGE SCALE GENOMIC DNA]</scope>
    <source>
        <strain evidence="3 4">DSM 14656</strain>
    </source>
</reference>
<dbReference type="AlphaFoldDB" id="A0A4Z0CA36"/>
<evidence type="ECO:0000256" key="2">
    <source>
        <dbReference type="SAM" id="SignalP"/>
    </source>
</evidence>
<name>A0A4Z0CA36_9BURK</name>
<gene>
    <name evidence="3" type="ORF">EZ313_10065</name>
</gene>
<feature type="region of interest" description="Disordered" evidence="1">
    <location>
        <begin position="45"/>
        <end position="88"/>
    </location>
</feature>
<dbReference type="PROSITE" id="PS51257">
    <property type="entry name" value="PROKAR_LIPOPROTEIN"/>
    <property type="match status" value="1"/>
</dbReference>
<accession>A0A4Z0CA36</accession>
<protein>
    <submittedName>
        <fullName evidence="3">Uncharacterized protein</fullName>
    </submittedName>
</protein>
<comment type="caution">
    <text evidence="3">The sequence shown here is derived from an EMBL/GenBank/DDBJ whole genome shotgun (WGS) entry which is preliminary data.</text>
</comment>
<keyword evidence="4" id="KW-1185">Reference proteome</keyword>
<feature type="compositionally biased region" description="Polar residues" evidence="1">
    <location>
        <begin position="65"/>
        <end position="74"/>
    </location>
</feature>
<sequence>MHLWKYCLRAVAAACVTLVLAGCGGGGASDAAAGANVAAAAITSGSPPPARGDAMSGTANGGATQGESAEGDTNATPPAPAEPTRRPDVATASMDDIAAWNAACETDACRIALPARSGRSLNWWGTDPRLIEQTNETCGPQPDCRVPDGDLLVWNFDCSPQPSCRIRLSRAY</sequence>
<feature type="signal peptide" evidence="2">
    <location>
        <begin position="1"/>
        <end position="21"/>
    </location>
</feature>
<proteinExistence type="predicted"/>
<dbReference type="Proteomes" id="UP000298180">
    <property type="component" value="Unassembled WGS sequence"/>
</dbReference>
<feature type="chain" id="PRO_5021411218" evidence="2">
    <location>
        <begin position="22"/>
        <end position="172"/>
    </location>
</feature>
<evidence type="ECO:0000313" key="3">
    <source>
        <dbReference type="EMBL" id="TFZ06939.1"/>
    </source>
</evidence>
<dbReference type="OrthoDB" id="9866600at2"/>